<evidence type="ECO:0000313" key="8">
    <source>
        <dbReference type="EMBL" id="SDP46702.1"/>
    </source>
</evidence>
<dbReference type="Pfam" id="PF00589">
    <property type="entry name" value="Phage_integrase"/>
    <property type="match status" value="1"/>
</dbReference>
<comment type="similarity">
    <text evidence="1">Belongs to the 'phage' integrase family.</text>
</comment>
<dbReference type="InterPro" id="IPR036390">
    <property type="entry name" value="WH_DNA-bd_sf"/>
</dbReference>
<dbReference type="PROSITE" id="PS50949">
    <property type="entry name" value="HTH_GNTR"/>
    <property type="match status" value="1"/>
</dbReference>
<dbReference type="Proteomes" id="UP000199651">
    <property type="component" value="Unassembled WGS sequence"/>
</dbReference>
<dbReference type="InterPro" id="IPR036388">
    <property type="entry name" value="WH-like_DNA-bd_sf"/>
</dbReference>
<dbReference type="InterPro" id="IPR013762">
    <property type="entry name" value="Integrase-like_cat_sf"/>
</dbReference>
<dbReference type="InterPro" id="IPR010998">
    <property type="entry name" value="Integrase_recombinase_N"/>
</dbReference>
<evidence type="ECO:0000259" key="6">
    <source>
        <dbReference type="PROSITE" id="PS50949"/>
    </source>
</evidence>
<dbReference type="PANTHER" id="PTHR30349:SF41">
    <property type="entry name" value="INTEGRASE_RECOMBINASE PROTEIN MJ0367-RELATED"/>
    <property type="match status" value="1"/>
</dbReference>
<feature type="domain" description="Tyr recombinase" evidence="7">
    <location>
        <begin position="208"/>
        <end position="405"/>
    </location>
</feature>
<reference evidence="9" key="1">
    <citation type="submission" date="2016-10" db="EMBL/GenBank/DDBJ databases">
        <authorList>
            <person name="Varghese N."/>
            <person name="Submissions S."/>
        </authorList>
    </citation>
    <scope>NUCLEOTIDE SEQUENCE [LARGE SCALE GENOMIC DNA]</scope>
    <source>
        <strain evidence="9">IBRC-M 10655</strain>
    </source>
</reference>
<dbReference type="PROSITE" id="PS51898">
    <property type="entry name" value="TYR_RECOMBINASE"/>
    <property type="match status" value="1"/>
</dbReference>
<dbReference type="SUPFAM" id="SSF56349">
    <property type="entry name" value="DNA breaking-rejoining enzymes"/>
    <property type="match status" value="1"/>
</dbReference>
<organism evidence="8 9">
    <name type="scientific">Actinokineospora alba</name>
    <dbReference type="NCBI Taxonomy" id="504798"/>
    <lineage>
        <taxon>Bacteria</taxon>
        <taxon>Bacillati</taxon>
        <taxon>Actinomycetota</taxon>
        <taxon>Actinomycetes</taxon>
        <taxon>Pseudonocardiales</taxon>
        <taxon>Pseudonocardiaceae</taxon>
        <taxon>Actinokineospora</taxon>
    </lineage>
</organism>
<evidence type="ECO:0000256" key="4">
    <source>
        <dbReference type="ARBA" id="ARBA00023163"/>
    </source>
</evidence>
<dbReference type="AlphaFoldDB" id="A0A1H0SXU6"/>
<keyword evidence="2" id="KW-0805">Transcription regulation</keyword>
<dbReference type="Pfam" id="PF00392">
    <property type="entry name" value="GntR"/>
    <property type="match status" value="1"/>
</dbReference>
<sequence>MASSRKPRKGQRGTVAALPSGARRVKIYAGVDEVTGGELWLRETVPAGPDIEARVEVVRTRLLAQVDAKLNARTTATVTQLLDRYFELTDIEENTKVSYQSLERNHIRPLIGALPLGKVDGEQLDSFYRKLRTCRAHCKGRRYVEHRRKRPHDCVESGCREHVCRPLGAASIVKIQSILRKSGKSAVRWKWVGTNPFTLAESQKAPKPKPKPPRADQAAIIVEEAWADLEWGMFIWLAMVTGARRGEMCALKWDDLDLSAGVIGIKRSVAQRGKRTWEKDTKTHQQRRITIDESTVSLLTAYQARRLEIAGVDEFHPDARIFSSSADSMTWLKPDSVSQKYSRLCARLGWTMNIHNLRHYSATELILAGVDVNTVAGRLGHGGGGSTTLKFYTAWSEEADQRAAGKLAARMPEPPITPKIEDGKVVPILKRRNDPASPYQEIAADLRGAIKCGAMKPGDVLPTFSDLAARYGKSTGTAQRAVAELRAEGLVSVSRGRRAVVADPSVPQPLADVVGLDTTKRRRGK</sequence>
<evidence type="ECO:0000256" key="5">
    <source>
        <dbReference type="ARBA" id="ARBA00023172"/>
    </source>
</evidence>
<dbReference type="InterPro" id="IPR011010">
    <property type="entry name" value="DNA_brk_join_enz"/>
</dbReference>
<evidence type="ECO:0000313" key="9">
    <source>
        <dbReference type="Proteomes" id="UP000199651"/>
    </source>
</evidence>
<evidence type="ECO:0000256" key="3">
    <source>
        <dbReference type="ARBA" id="ARBA00023125"/>
    </source>
</evidence>
<dbReference type="SMART" id="SM00345">
    <property type="entry name" value="HTH_GNTR"/>
    <property type="match status" value="1"/>
</dbReference>
<keyword evidence="9" id="KW-1185">Reference proteome</keyword>
<dbReference type="SUPFAM" id="SSF46785">
    <property type="entry name" value="Winged helix' DNA-binding domain"/>
    <property type="match status" value="1"/>
</dbReference>
<evidence type="ECO:0000256" key="2">
    <source>
        <dbReference type="ARBA" id="ARBA00023015"/>
    </source>
</evidence>
<feature type="domain" description="HTH gntR-type" evidence="6">
    <location>
        <begin position="436"/>
        <end position="504"/>
    </location>
</feature>
<dbReference type="Gene3D" id="1.10.443.10">
    <property type="entry name" value="Intergrase catalytic core"/>
    <property type="match status" value="1"/>
</dbReference>
<dbReference type="GO" id="GO:0015074">
    <property type="term" value="P:DNA integration"/>
    <property type="evidence" value="ECO:0007669"/>
    <property type="project" value="InterPro"/>
</dbReference>
<dbReference type="Gene3D" id="1.10.10.10">
    <property type="entry name" value="Winged helix-like DNA-binding domain superfamily/Winged helix DNA-binding domain"/>
    <property type="match status" value="1"/>
</dbReference>
<evidence type="ECO:0000256" key="1">
    <source>
        <dbReference type="ARBA" id="ARBA00008857"/>
    </source>
</evidence>
<dbReference type="CDD" id="cd01189">
    <property type="entry name" value="INT_ICEBs1_C_like"/>
    <property type="match status" value="1"/>
</dbReference>
<dbReference type="EMBL" id="FNJB01000009">
    <property type="protein sequence ID" value="SDP46702.1"/>
    <property type="molecule type" value="Genomic_DNA"/>
</dbReference>
<dbReference type="GO" id="GO:0003677">
    <property type="term" value="F:DNA binding"/>
    <property type="evidence" value="ECO:0007669"/>
    <property type="project" value="UniProtKB-KW"/>
</dbReference>
<dbReference type="STRING" id="504798.SAMN05421871_11845"/>
<name>A0A1H0SXU6_9PSEU</name>
<accession>A0A1H0SXU6</accession>
<dbReference type="GO" id="GO:0003700">
    <property type="term" value="F:DNA-binding transcription factor activity"/>
    <property type="evidence" value="ECO:0007669"/>
    <property type="project" value="InterPro"/>
</dbReference>
<protein>
    <submittedName>
        <fullName evidence="8">Site-specific recombinase XerD</fullName>
    </submittedName>
</protein>
<keyword evidence="3" id="KW-0238">DNA-binding</keyword>
<dbReference type="CDD" id="cd07377">
    <property type="entry name" value="WHTH_GntR"/>
    <property type="match status" value="1"/>
</dbReference>
<dbReference type="PANTHER" id="PTHR30349">
    <property type="entry name" value="PHAGE INTEGRASE-RELATED"/>
    <property type="match status" value="1"/>
</dbReference>
<dbReference type="InterPro" id="IPR002104">
    <property type="entry name" value="Integrase_catalytic"/>
</dbReference>
<dbReference type="GO" id="GO:0006310">
    <property type="term" value="P:DNA recombination"/>
    <property type="evidence" value="ECO:0007669"/>
    <property type="project" value="UniProtKB-KW"/>
</dbReference>
<keyword evidence="4" id="KW-0804">Transcription</keyword>
<evidence type="ECO:0000259" key="7">
    <source>
        <dbReference type="PROSITE" id="PS51898"/>
    </source>
</evidence>
<dbReference type="Gene3D" id="1.10.150.130">
    <property type="match status" value="1"/>
</dbReference>
<dbReference type="InterPro" id="IPR050090">
    <property type="entry name" value="Tyrosine_recombinase_XerCD"/>
</dbReference>
<dbReference type="OrthoDB" id="4326943at2"/>
<gene>
    <name evidence="8" type="ORF">SAMN05192558_109159</name>
</gene>
<proteinExistence type="inferred from homology"/>
<keyword evidence="5" id="KW-0233">DNA recombination</keyword>
<dbReference type="InterPro" id="IPR000524">
    <property type="entry name" value="Tscrpt_reg_HTH_GntR"/>
</dbReference>